<name>A0A7F5R3Z9_AGRPL</name>
<organism evidence="1 2">
    <name type="scientific">Agrilus planipennis</name>
    <name type="common">Emerald ash borer</name>
    <name type="synonym">Agrilus marcopoli</name>
    <dbReference type="NCBI Taxonomy" id="224129"/>
    <lineage>
        <taxon>Eukaryota</taxon>
        <taxon>Metazoa</taxon>
        <taxon>Ecdysozoa</taxon>
        <taxon>Arthropoda</taxon>
        <taxon>Hexapoda</taxon>
        <taxon>Insecta</taxon>
        <taxon>Pterygota</taxon>
        <taxon>Neoptera</taxon>
        <taxon>Endopterygota</taxon>
        <taxon>Coleoptera</taxon>
        <taxon>Polyphaga</taxon>
        <taxon>Elateriformia</taxon>
        <taxon>Buprestoidea</taxon>
        <taxon>Buprestidae</taxon>
        <taxon>Agrilinae</taxon>
        <taxon>Agrilus</taxon>
    </lineage>
</organism>
<dbReference type="OrthoDB" id="6763147at2759"/>
<evidence type="ECO:0000313" key="2">
    <source>
        <dbReference type="RefSeq" id="XP_025830457.1"/>
    </source>
</evidence>
<dbReference type="AlphaFoldDB" id="A0A7F5R3Z9"/>
<reference evidence="2" key="1">
    <citation type="submission" date="2025-08" db="UniProtKB">
        <authorList>
            <consortium name="RefSeq"/>
        </authorList>
    </citation>
    <scope>IDENTIFICATION</scope>
    <source>
        <tissue evidence="2">Entire body</tissue>
    </source>
</reference>
<sequence>MEFLIPFLKIKYDPSPSDPRELNLISAADMSNANEEICIKNETSSSPRSYEIDYPDSYSQTSAMDGLRTANATGVAYDHFNGTKSHHPYTIDRDNDALRNFFAYLAETVRTFPPFMQVLAKSKCFNIISEMEISLVKENPDQCVVSQISVDENVRETPIVLNDVDYKPPELRTDADAKMPDTTH</sequence>
<dbReference type="Proteomes" id="UP000192223">
    <property type="component" value="Unplaced"/>
</dbReference>
<dbReference type="KEGG" id="apln:108738780"/>
<gene>
    <name evidence="2" type="primary">LOC108738780</name>
</gene>
<accession>A0A7F5R3Z9</accession>
<keyword evidence="1" id="KW-1185">Reference proteome</keyword>
<protein>
    <submittedName>
        <fullName evidence="2">Uncharacterized protein LOC108738780</fullName>
    </submittedName>
</protein>
<evidence type="ECO:0000313" key="1">
    <source>
        <dbReference type="Proteomes" id="UP000192223"/>
    </source>
</evidence>
<dbReference type="GeneID" id="108738780"/>
<proteinExistence type="predicted"/>
<dbReference type="RefSeq" id="XP_025830457.1">
    <property type="nucleotide sequence ID" value="XM_025974672.1"/>
</dbReference>
<dbReference type="InParanoid" id="A0A7F5R3Z9"/>